<dbReference type="Proteomes" id="UP000248917">
    <property type="component" value="Unassembled WGS sequence"/>
</dbReference>
<evidence type="ECO:0000313" key="2">
    <source>
        <dbReference type="EMBL" id="PZV83933.1"/>
    </source>
</evidence>
<keyword evidence="3" id="KW-1185">Reference proteome</keyword>
<proteinExistence type="predicted"/>
<comment type="caution">
    <text evidence="2">The sequence shown here is derived from an EMBL/GenBank/DDBJ whole genome shotgun (WGS) entry which is preliminary data.</text>
</comment>
<dbReference type="EMBL" id="QKTX01000005">
    <property type="protein sequence ID" value="PZV83933.1"/>
    <property type="molecule type" value="Genomic_DNA"/>
</dbReference>
<feature type="transmembrane region" description="Helical" evidence="1">
    <location>
        <begin position="59"/>
        <end position="78"/>
    </location>
</feature>
<sequence>MLEKKSVKDHFSVFSKGGARKGIIRFQEFKNPATGIFSGNILWKQSKRGFSKSSLLFSLYKLTNLLIICFVNDLVMVCKRKKSI</sequence>
<name>A0A326RRA6_9BACT</name>
<keyword evidence="1" id="KW-0812">Transmembrane</keyword>
<accession>A0A326RRA6</accession>
<gene>
    <name evidence="2" type="ORF">CLV31_105159</name>
</gene>
<protein>
    <submittedName>
        <fullName evidence="2">Uncharacterized protein</fullName>
    </submittedName>
</protein>
<evidence type="ECO:0000313" key="3">
    <source>
        <dbReference type="Proteomes" id="UP000248917"/>
    </source>
</evidence>
<keyword evidence="1" id="KW-0472">Membrane</keyword>
<keyword evidence="1" id="KW-1133">Transmembrane helix</keyword>
<reference evidence="2 3" key="1">
    <citation type="submission" date="2018-06" db="EMBL/GenBank/DDBJ databases">
        <title>Genomic Encyclopedia of Archaeal and Bacterial Type Strains, Phase II (KMG-II): from individual species to whole genera.</title>
        <authorList>
            <person name="Goeker M."/>
        </authorList>
    </citation>
    <scope>NUCLEOTIDE SEQUENCE [LARGE SCALE GENOMIC DNA]</scope>
    <source>
        <strain evidence="2 3">T4</strain>
    </source>
</reference>
<organism evidence="2 3">
    <name type="scientific">Algoriphagus aquaeductus</name>
    <dbReference type="NCBI Taxonomy" id="475299"/>
    <lineage>
        <taxon>Bacteria</taxon>
        <taxon>Pseudomonadati</taxon>
        <taxon>Bacteroidota</taxon>
        <taxon>Cytophagia</taxon>
        <taxon>Cytophagales</taxon>
        <taxon>Cyclobacteriaceae</taxon>
        <taxon>Algoriphagus</taxon>
    </lineage>
</organism>
<evidence type="ECO:0000256" key="1">
    <source>
        <dbReference type="SAM" id="Phobius"/>
    </source>
</evidence>
<dbReference type="AlphaFoldDB" id="A0A326RRA6"/>